<accession>A0A183SR62</accession>
<dbReference type="InterPro" id="IPR016024">
    <property type="entry name" value="ARM-type_fold"/>
</dbReference>
<reference evidence="3" key="1">
    <citation type="submission" date="2016-06" db="UniProtKB">
        <authorList>
            <consortium name="WormBaseParasite"/>
        </authorList>
    </citation>
    <scope>IDENTIFICATION</scope>
</reference>
<name>A0A183SR62_SCHSO</name>
<dbReference type="EMBL" id="UYSU01033819">
    <property type="protein sequence ID" value="VDL93095.1"/>
    <property type="molecule type" value="Genomic_DNA"/>
</dbReference>
<keyword evidence="2" id="KW-1185">Reference proteome</keyword>
<evidence type="ECO:0000313" key="3">
    <source>
        <dbReference type="WBParaSite" id="SSLN_0000692201-mRNA-1"/>
    </source>
</evidence>
<dbReference type="Proteomes" id="UP000275846">
    <property type="component" value="Unassembled WGS sequence"/>
</dbReference>
<dbReference type="OrthoDB" id="361693at2759"/>
<dbReference type="AlphaFoldDB" id="A0A183SR62"/>
<proteinExistence type="predicted"/>
<protein>
    <submittedName>
        <fullName evidence="3">Importin N-terminal domain-containing protein</fullName>
    </submittedName>
</protein>
<organism evidence="3">
    <name type="scientific">Schistocephalus solidus</name>
    <name type="common">Tapeworm</name>
    <dbReference type="NCBI Taxonomy" id="70667"/>
    <lineage>
        <taxon>Eukaryota</taxon>
        <taxon>Metazoa</taxon>
        <taxon>Spiralia</taxon>
        <taxon>Lophotrochozoa</taxon>
        <taxon>Platyhelminthes</taxon>
        <taxon>Cestoda</taxon>
        <taxon>Eucestoda</taxon>
        <taxon>Diphyllobothriidea</taxon>
        <taxon>Diphyllobothriidae</taxon>
        <taxon>Schistocephalus</taxon>
    </lineage>
</organism>
<dbReference type="WBParaSite" id="SSLN_0000692201-mRNA-1">
    <property type="protein sequence ID" value="SSLN_0000692201-mRNA-1"/>
    <property type="gene ID" value="SSLN_0000692201"/>
</dbReference>
<evidence type="ECO:0000313" key="1">
    <source>
        <dbReference type="EMBL" id="VDL93095.1"/>
    </source>
</evidence>
<dbReference type="STRING" id="70667.A0A183SR62"/>
<evidence type="ECO:0000313" key="2">
    <source>
        <dbReference type="Proteomes" id="UP000275846"/>
    </source>
</evidence>
<gene>
    <name evidence="1" type="ORF">SSLN_LOCUS6710</name>
</gene>
<dbReference type="SUPFAM" id="SSF48371">
    <property type="entry name" value="ARM repeat"/>
    <property type="match status" value="1"/>
</dbReference>
<reference evidence="1 2" key="2">
    <citation type="submission" date="2018-11" db="EMBL/GenBank/DDBJ databases">
        <authorList>
            <consortium name="Pathogen Informatics"/>
        </authorList>
    </citation>
    <scope>NUCLEOTIDE SEQUENCE [LARGE SCALE GENOMIC DNA]</scope>
    <source>
        <strain evidence="1 2">NST_G2</strain>
    </source>
</reference>
<sequence>MKLETSSLPVPNELDDSAVGAQSELEFGRFRDLVLNLPARAGNEDDAPSSIQMSTSLSELLTAATSADPPIMQAASNQLQRLSSIEGKPAEYFISSLADSVFNQDASSPPLSDNARLLGLICLKNSVSNQQFWRQVPKEEQRLLLDSALRQLERGAGHGGLNAVEMAAPHGRFVAEIIAGVLRNEWLSGNCPDALWLHLIEWCAWLTLRRCIQRAASFRLPPRRRQLARIISDLLLPPLLVVWREQNAASSAVAHVLYTCLTALDTEMTSPLLARHPELYAQCLQLLSTATAAASEPRLCKLTHAVFINLPEAERSANAVHLVKKLLDLVTVRSESSKMHGKAVFWLLASLYNLLAASFNVPLVGAFCKMPTLSPVACQEIHNWLLTPDNGSLICLTLVARLLQHWMSLQMRLEVEALFSLPEACYSSGGFRLTPTTNGELDAYTTTLSAPALWDADGRIPAGYVLAGNQDPLTARQLAESIIVLLTRHLADQVSQPLLQMLQALYAASCSDLDGTGSGLSRELLLRCVQLSLSNLAGVGVTDAAARAAWCAWADQLISSEFHAFELLTQSGKQSPENLIAICRCLALLVRRAVILPKSDSSEDLLSQCSRALEHLLHFLLPASTSFLPRAHSLALRMTTVHCFQWLIRHPQFRVGSLTDSLLPQFLESFLSLAQDAEECETQLIVLNCVRSLPEVLDIEANLALSLHFLTILDSFWRIGGRAAALRASILDLIALLMQGLNSSALTGAVNGGLAFELQERVVDIVGKDLTLNSSLSAAGTTNTRDDDDDEDVDGSADTLFEPSLRLWHSLVSGPGSAWSAGLDRLLPVLTGTSAMMTAEAATNHRSSFDNPLYTRLESSEQARVCLRSRSLSSLFLLPE</sequence>